<sequence length="1497" mass="155973">MGGVPATPDEPIQDGHAKLAPVVLNLSVVLPYMQYRKKLRYFNGMYTPSNQYRLLLLLLLIFLLWTFQSAFFKRTKSSYNFGVVLSLSYSFPAGWAPAALTTVLLNCLTYAVMLVIVVLVAVHANSNDPSMQALAIICVVLFAVVLSRHSRVPDIDSAADSKASGSSFLTQDFVMQVFVWIALAHMALLATLRWLMPALLLRNWSLVRCKVSERRDLADPAAVASLIDFPPGYSLAPERRVVAAYVQYITPWWAPMLGHYESITYVGEVDEAGHPSGYGEWRDTHWHGEHLTGFWHAGLPTGPFRSRETGSASGFVNLRIAYFRNRGEALRKAACLPRLEPLQFGIVACEVSTSGAWFRSLPRLTELLPPVDIADGLIAEEEAAIQEGRIAPDVSFYDRDRDRDRQAARSQVFHGAAAAPPRWSDGGGTIFRRMTDDGDATRRELVRPPVYVVAAAAAAAAAADGGPPRSRQRAASYTAASVAIQLARAPMTQPPGRARMRSMERANAGVGGRGGGDALVSTVREEGEEAAEAAASGSAAADAADVASRTLSGFAQAERMLRAPSLHSAATAGAGAPPQAPLTTADAATAVAEAAPTSSTSVFFQGVGRNVPRLVSMLMPLQPSQTTKVRGGERLRPRLKDAARGPQTAAEGGSTRQSWRLRLTVAAQSGTPTKHGASRRARYGTPAAAARLRRVSAGHGAISPAAAASGTGGAVAADDSLGPVHHRALVSFIRSSQLFVPQGAGADGNGRAGPVGGSGGGGSEGGSSLRNAEFARLATPTRGSGSGSGSSRFKLLRVSRGRRGAEPPSPSPSPTPSGAAVGRGGEVLAAAEGGRVAAALHLASPRAPPRSTFGLNRPPEALVFVHGLGVDMHTALRHYAQMMALMAFPPHITPVLFSWPSSVPVAYFWARYRGAEPPETGLALAATVRSLAADGFAGLHILVHSMGTRVLNNALPHLEAILGPAAGEAAGGEAESGGAGQPPLGQQREQQQGGCGDGGVGRMRLRTVTICNPDFGLRRFVEDMGPRLRALCPHVTLYGDKADGALALSEVVNALARPFVGASAALASAATAVPELAATAASTVQARAKSAAALVLGGAVELVRPPLGAAAEDDAPPPPPPLSLPPQNPPPPSLLGPKGHPGSAQVRHLSASSSSAAAASTSLPQQQQSQSQSQPHREALLSGCGSGDGANVTLVCEPHGGGPGERRQKPSDSGGGGDDADGRMKHPSVALCDTPTASAPAAASPAAAVVGLQGWAHPPASPVAPPPTPPLLPLTGEPGRQATAPQRLPAPQAAQLEVADADAAGGDADEAGQPSGRSGGGRSTACVGSGSGVPAERPMGPDVDGGCDDKPGGGGCDDKPGGSCCDDKPGDGGCGVADAEIGWWRERVVNYRRRLRVPMPMLYGWLEHSLGRRIYQVQDPRPTKKLDIDVIDVSYLSSNVNSIRHTHFALNREILDDLWEVIVLGRRASERSSRLEHVTGNVFSIAVAPSFISTRQL</sequence>
<feature type="transmembrane region" description="Helical" evidence="2">
    <location>
        <begin position="15"/>
        <end position="33"/>
    </location>
</feature>
<feature type="region of interest" description="Disordered" evidence="1">
    <location>
        <begin position="1257"/>
        <end position="1346"/>
    </location>
</feature>
<keyword evidence="2" id="KW-0472">Membrane</keyword>
<proteinExistence type="predicted"/>
<dbReference type="PANTHER" id="PTHR36513">
    <property type="entry name" value="ABC TRANSMEMBRANE TYPE-1 DOMAIN-CONTAINING PROTEIN"/>
    <property type="match status" value="1"/>
</dbReference>
<feature type="transmembrane region" description="Helical" evidence="2">
    <location>
        <begin position="177"/>
        <end position="196"/>
    </location>
</feature>
<comment type="caution">
    <text evidence="3">The sequence shown here is derived from an EMBL/GenBank/DDBJ whole genome shotgun (WGS) entry which is preliminary data.</text>
</comment>
<dbReference type="InterPro" id="IPR010297">
    <property type="entry name" value="DUF900_hydrolase"/>
</dbReference>
<evidence type="ECO:0000313" key="3">
    <source>
        <dbReference type="EMBL" id="GLC48171.1"/>
    </source>
</evidence>
<feature type="compositionally biased region" description="Low complexity" evidence="1">
    <location>
        <begin position="981"/>
        <end position="992"/>
    </location>
</feature>
<accession>A0A9W6BAW1</accession>
<feature type="compositionally biased region" description="Low complexity" evidence="1">
    <location>
        <begin position="1150"/>
        <end position="1174"/>
    </location>
</feature>
<reference evidence="3 4" key="1">
    <citation type="journal article" date="2023" name="Commun. Biol.">
        <title>Reorganization of the ancestral sex-determining regions during the evolution of trioecy in Pleodorina starrii.</title>
        <authorList>
            <person name="Takahashi K."/>
            <person name="Suzuki S."/>
            <person name="Kawai-Toyooka H."/>
            <person name="Yamamoto K."/>
            <person name="Hamaji T."/>
            <person name="Ootsuki R."/>
            <person name="Yamaguchi H."/>
            <person name="Kawachi M."/>
            <person name="Higashiyama T."/>
            <person name="Nozaki H."/>
        </authorList>
    </citation>
    <scope>NUCLEOTIDE SEQUENCE [LARGE SCALE GENOMIC DNA]</scope>
    <source>
        <strain evidence="3 4">NIES-4479</strain>
    </source>
</reference>
<feature type="compositionally biased region" description="Low complexity" evidence="1">
    <location>
        <begin position="1280"/>
        <end position="1316"/>
    </location>
</feature>
<protein>
    <submittedName>
        <fullName evidence="3">Uncharacterized protein</fullName>
    </submittedName>
</protein>
<gene>
    <name evidence="3" type="primary">PLEST007438</name>
    <name evidence="3" type="ORF">PLESTB_000067100</name>
</gene>
<feature type="region of interest" description="Disordered" evidence="1">
    <location>
        <begin position="969"/>
        <end position="998"/>
    </location>
</feature>
<keyword evidence="2" id="KW-0812">Transmembrane</keyword>
<dbReference type="Proteomes" id="UP001165080">
    <property type="component" value="Unassembled WGS sequence"/>
</dbReference>
<dbReference type="Pfam" id="PF05990">
    <property type="entry name" value="DUF900"/>
    <property type="match status" value="1"/>
</dbReference>
<feature type="transmembrane region" description="Helical" evidence="2">
    <location>
        <begin position="103"/>
        <end position="124"/>
    </location>
</feature>
<keyword evidence="2" id="KW-1133">Transmembrane helix</keyword>
<evidence type="ECO:0000313" key="4">
    <source>
        <dbReference type="Proteomes" id="UP001165080"/>
    </source>
</evidence>
<dbReference type="OrthoDB" id="544381at2759"/>
<keyword evidence="4" id="KW-1185">Reference proteome</keyword>
<evidence type="ECO:0000256" key="2">
    <source>
        <dbReference type="SAM" id="Phobius"/>
    </source>
</evidence>
<feature type="compositionally biased region" description="Gly residues" evidence="1">
    <location>
        <begin position="745"/>
        <end position="765"/>
    </location>
</feature>
<feature type="transmembrane region" description="Helical" evidence="2">
    <location>
        <begin position="54"/>
        <end position="72"/>
    </location>
</feature>
<evidence type="ECO:0000256" key="1">
    <source>
        <dbReference type="SAM" id="MobiDB-lite"/>
    </source>
</evidence>
<name>A0A9W6BAW1_9CHLO</name>
<organism evidence="3 4">
    <name type="scientific">Pleodorina starrii</name>
    <dbReference type="NCBI Taxonomy" id="330485"/>
    <lineage>
        <taxon>Eukaryota</taxon>
        <taxon>Viridiplantae</taxon>
        <taxon>Chlorophyta</taxon>
        <taxon>core chlorophytes</taxon>
        <taxon>Chlorophyceae</taxon>
        <taxon>CS clade</taxon>
        <taxon>Chlamydomonadales</taxon>
        <taxon>Volvocaceae</taxon>
        <taxon>Pleodorina</taxon>
    </lineage>
</organism>
<dbReference type="PANTHER" id="PTHR36513:SF1">
    <property type="entry name" value="TRANSMEMBRANE PROTEIN"/>
    <property type="match status" value="1"/>
</dbReference>
<feature type="region of interest" description="Disordered" evidence="1">
    <location>
        <begin position="1108"/>
        <end position="1237"/>
    </location>
</feature>
<feature type="compositionally biased region" description="Pro residues" evidence="1">
    <location>
        <begin position="1259"/>
        <end position="1272"/>
    </location>
</feature>
<dbReference type="EMBL" id="BRXU01000001">
    <property type="protein sequence ID" value="GLC48171.1"/>
    <property type="molecule type" value="Genomic_DNA"/>
</dbReference>
<feature type="region of interest" description="Disordered" evidence="1">
    <location>
        <begin position="800"/>
        <end position="822"/>
    </location>
</feature>
<feature type="compositionally biased region" description="Pro residues" evidence="1">
    <location>
        <begin position="1116"/>
        <end position="1134"/>
    </location>
</feature>
<feature type="region of interest" description="Disordered" evidence="1">
    <location>
        <begin position="744"/>
        <end position="768"/>
    </location>
</feature>